<reference evidence="3 4" key="2">
    <citation type="journal article" date="2008" name="Nature">
        <title>The Phaeodactylum genome reveals the evolutionary history of diatom genomes.</title>
        <authorList>
            <person name="Bowler C."/>
            <person name="Allen A.E."/>
            <person name="Badger J.H."/>
            <person name="Grimwood J."/>
            <person name="Jabbari K."/>
            <person name="Kuo A."/>
            <person name="Maheswari U."/>
            <person name="Martens C."/>
            <person name="Maumus F."/>
            <person name="Otillar R.P."/>
            <person name="Rayko E."/>
            <person name="Salamov A."/>
            <person name="Vandepoele K."/>
            <person name="Beszteri B."/>
            <person name="Gruber A."/>
            <person name="Heijde M."/>
            <person name="Katinka M."/>
            <person name="Mock T."/>
            <person name="Valentin K."/>
            <person name="Verret F."/>
            <person name="Berges J.A."/>
            <person name="Brownlee C."/>
            <person name="Cadoret J.P."/>
            <person name="Chiovitti A."/>
            <person name="Choi C.J."/>
            <person name="Coesel S."/>
            <person name="De Martino A."/>
            <person name="Detter J.C."/>
            <person name="Durkin C."/>
            <person name="Falciatore A."/>
            <person name="Fournet J."/>
            <person name="Haruta M."/>
            <person name="Huysman M.J."/>
            <person name="Jenkins B.D."/>
            <person name="Jiroutova K."/>
            <person name="Jorgensen R.E."/>
            <person name="Joubert Y."/>
            <person name="Kaplan A."/>
            <person name="Kroger N."/>
            <person name="Kroth P.G."/>
            <person name="La Roche J."/>
            <person name="Lindquist E."/>
            <person name="Lommer M."/>
            <person name="Martin-Jezequel V."/>
            <person name="Lopez P.J."/>
            <person name="Lucas S."/>
            <person name="Mangogna M."/>
            <person name="McGinnis K."/>
            <person name="Medlin L.K."/>
            <person name="Montsant A."/>
            <person name="Oudot-Le Secq M.P."/>
            <person name="Napoli C."/>
            <person name="Obornik M."/>
            <person name="Parker M.S."/>
            <person name="Petit J.L."/>
            <person name="Porcel B.M."/>
            <person name="Poulsen N."/>
            <person name="Robison M."/>
            <person name="Rychlewski L."/>
            <person name="Rynearson T.A."/>
            <person name="Schmutz J."/>
            <person name="Shapiro H."/>
            <person name="Siaut M."/>
            <person name="Stanley M."/>
            <person name="Sussman M.R."/>
            <person name="Taylor A.R."/>
            <person name="Vardi A."/>
            <person name="von Dassow P."/>
            <person name="Vyverman W."/>
            <person name="Willis A."/>
            <person name="Wyrwicz L.S."/>
            <person name="Rokhsar D.S."/>
            <person name="Weissenbach J."/>
            <person name="Armbrust E.V."/>
            <person name="Green B.R."/>
            <person name="Van de Peer Y."/>
            <person name="Grigoriev I.V."/>
        </authorList>
    </citation>
    <scope>NUCLEOTIDE SEQUENCE [LARGE SCALE GENOMIC DNA]</scope>
    <source>
        <strain evidence="3 4">CCMP1335</strain>
    </source>
</reference>
<proteinExistence type="predicted"/>
<dbReference type="PaxDb" id="35128-Thaps7493"/>
<organism evidence="3 4">
    <name type="scientific">Thalassiosira pseudonana</name>
    <name type="common">Marine diatom</name>
    <name type="synonym">Cyclotella nana</name>
    <dbReference type="NCBI Taxonomy" id="35128"/>
    <lineage>
        <taxon>Eukaryota</taxon>
        <taxon>Sar</taxon>
        <taxon>Stramenopiles</taxon>
        <taxon>Ochrophyta</taxon>
        <taxon>Bacillariophyta</taxon>
        <taxon>Coscinodiscophyceae</taxon>
        <taxon>Thalassiosirophycidae</taxon>
        <taxon>Thalassiosirales</taxon>
        <taxon>Thalassiosiraceae</taxon>
        <taxon>Thalassiosira</taxon>
    </lineage>
</organism>
<dbReference type="eggNOG" id="ENOG502R8YP">
    <property type="taxonomic scope" value="Eukaryota"/>
</dbReference>
<dbReference type="OMA" id="RRMYREF"/>
<gene>
    <name evidence="3" type="ORF">THAPSDRAFT_7493</name>
</gene>
<feature type="signal peptide" evidence="2">
    <location>
        <begin position="1"/>
        <end position="26"/>
    </location>
</feature>
<dbReference type="HOGENOM" id="CLU_677065_0_0_1"/>
<dbReference type="EMBL" id="CM000644">
    <property type="protein sequence ID" value="EED90603.1"/>
    <property type="molecule type" value="Genomic_DNA"/>
</dbReference>
<feature type="chain" id="PRO_5002869080" evidence="2">
    <location>
        <begin position="27"/>
        <end position="407"/>
    </location>
</feature>
<dbReference type="GeneID" id="7450130"/>
<keyword evidence="2" id="KW-0732">Signal</keyword>
<accession>B8C6N9</accession>
<dbReference type="Proteomes" id="UP000001449">
    <property type="component" value="Chromosome 8"/>
</dbReference>
<evidence type="ECO:0000256" key="2">
    <source>
        <dbReference type="SAM" id="SignalP"/>
    </source>
</evidence>
<dbReference type="RefSeq" id="XP_002291752.1">
    <property type="nucleotide sequence ID" value="XM_002291716.1"/>
</dbReference>
<evidence type="ECO:0000256" key="1">
    <source>
        <dbReference type="SAM" id="MobiDB-lite"/>
    </source>
</evidence>
<name>B8C6N9_THAPS</name>
<sequence>MTSLTISTMMMSLLFTTLECLPQVGAFLMPYSLNQRLHHSSSTTSLNAETTTPMVVVGDIDAALGASIALCSRDVLLGDSSDNNKQTKRRRKRPIPPPQMISYFRPPCAEEQQQQRKLSSETISSLQNALAFIGPPVDNFEDIHTTTRQFLVRVSDDAYENPILHIDLDLKDGGASTIESLSSHINSYSFLGLNINTNIVESDGVKRLSREDAIDNGNDLQTLLDGCNSASVTMDITTHLAMLQANSLPKCRGVLGETDVWTVQDIVQDGFLVDSGGAMLLEYRYDYDDPFGGCDPLLRPSKGYIVQPESAMKLNTEKLEHGNEALAAAYSAMRGYDLDPISSICIAYGVKSVFSEMGTIDDSGQYCPPPYTWNTVNKVVDYARSARQDVLVEDGASRRMYREFGYK</sequence>
<feature type="region of interest" description="Disordered" evidence="1">
    <location>
        <begin position="80"/>
        <end position="105"/>
    </location>
</feature>
<dbReference type="InParanoid" id="B8C6N9"/>
<dbReference type="AlphaFoldDB" id="B8C6N9"/>
<keyword evidence="4" id="KW-1185">Reference proteome</keyword>
<evidence type="ECO:0000313" key="4">
    <source>
        <dbReference type="Proteomes" id="UP000001449"/>
    </source>
</evidence>
<evidence type="ECO:0000313" key="3">
    <source>
        <dbReference type="EMBL" id="EED90603.1"/>
    </source>
</evidence>
<reference evidence="3 4" key="1">
    <citation type="journal article" date="2004" name="Science">
        <title>The genome of the diatom Thalassiosira pseudonana: ecology, evolution, and metabolism.</title>
        <authorList>
            <person name="Armbrust E.V."/>
            <person name="Berges J.A."/>
            <person name="Bowler C."/>
            <person name="Green B.R."/>
            <person name="Martinez D."/>
            <person name="Putnam N.H."/>
            <person name="Zhou S."/>
            <person name="Allen A.E."/>
            <person name="Apt K.E."/>
            <person name="Bechner M."/>
            <person name="Brzezinski M.A."/>
            <person name="Chaal B.K."/>
            <person name="Chiovitti A."/>
            <person name="Davis A.K."/>
            <person name="Demarest M.S."/>
            <person name="Detter J.C."/>
            <person name="Glavina T."/>
            <person name="Goodstein D."/>
            <person name="Hadi M.Z."/>
            <person name="Hellsten U."/>
            <person name="Hildebrand M."/>
            <person name="Jenkins B.D."/>
            <person name="Jurka J."/>
            <person name="Kapitonov V.V."/>
            <person name="Kroger N."/>
            <person name="Lau W.W."/>
            <person name="Lane T.W."/>
            <person name="Larimer F.W."/>
            <person name="Lippmeier J.C."/>
            <person name="Lucas S."/>
            <person name="Medina M."/>
            <person name="Montsant A."/>
            <person name="Obornik M."/>
            <person name="Parker M.S."/>
            <person name="Palenik B."/>
            <person name="Pazour G.J."/>
            <person name="Richardson P.M."/>
            <person name="Rynearson T.A."/>
            <person name="Saito M.A."/>
            <person name="Schwartz D.C."/>
            <person name="Thamatrakoln K."/>
            <person name="Valentin K."/>
            <person name="Vardi A."/>
            <person name="Wilkerson F.P."/>
            <person name="Rokhsar D.S."/>
        </authorList>
    </citation>
    <scope>NUCLEOTIDE SEQUENCE [LARGE SCALE GENOMIC DNA]</scope>
    <source>
        <strain evidence="3 4">CCMP1335</strain>
    </source>
</reference>
<protein>
    <submittedName>
        <fullName evidence="3">Uncharacterized protein</fullName>
    </submittedName>
</protein>
<dbReference type="KEGG" id="tps:THAPSDRAFT_7493"/>